<reference evidence="1" key="1">
    <citation type="submission" date="2019-08" db="EMBL/GenBank/DDBJ databases">
        <authorList>
            <person name="Kucharzyk K."/>
            <person name="Murdoch R.W."/>
            <person name="Higgins S."/>
            <person name="Loffler F."/>
        </authorList>
    </citation>
    <scope>NUCLEOTIDE SEQUENCE</scope>
</reference>
<protein>
    <recommendedName>
        <fullName evidence="2">WavQ</fullName>
    </recommendedName>
</protein>
<comment type="caution">
    <text evidence="1">The sequence shown here is derived from an EMBL/GenBank/DDBJ whole genome shotgun (WGS) entry which is preliminary data.</text>
</comment>
<dbReference type="AlphaFoldDB" id="A0A645DRJ8"/>
<evidence type="ECO:0008006" key="2">
    <source>
        <dbReference type="Google" id="ProtNLM"/>
    </source>
</evidence>
<proteinExistence type="predicted"/>
<gene>
    <name evidence="1" type="ORF">SDC9_138218</name>
</gene>
<sequence length="198" mass="23893">MRWFLHQPGFHTGEVDYGDNEIYFKFNSAIKDFYHKNSYLSENELKVIYYPIDIYNIKKIEKKDIESCYMIRKGHYKKFIHDENSILLDGKTHQEIASIFRRSKRFICYDDYTAYSIFSILCDCESIVVPDENTPLNTWYPNESDRFGIAYGLDEEQLEWARKTRHKVREHVISEHKKSEERVLLCLQEIEEYFKCHS</sequence>
<dbReference type="EMBL" id="VSSQ01038206">
    <property type="protein sequence ID" value="MPM91092.1"/>
    <property type="molecule type" value="Genomic_DNA"/>
</dbReference>
<accession>A0A645DRJ8</accession>
<name>A0A645DRJ8_9ZZZZ</name>
<evidence type="ECO:0000313" key="1">
    <source>
        <dbReference type="EMBL" id="MPM91092.1"/>
    </source>
</evidence>
<organism evidence="1">
    <name type="scientific">bioreactor metagenome</name>
    <dbReference type="NCBI Taxonomy" id="1076179"/>
    <lineage>
        <taxon>unclassified sequences</taxon>
        <taxon>metagenomes</taxon>
        <taxon>ecological metagenomes</taxon>
    </lineage>
</organism>